<dbReference type="Pfam" id="PF00106">
    <property type="entry name" value="adh_short"/>
    <property type="match status" value="2"/>
</dbReference>
<dbReference type="InterPro" id="IPR002347">
    <property type="entry name" value="SDR_fam"/>
</dbReference>
<dbReference type="SUPFAM" id="SSF51735">
    <property type="entry name" value="NAD(P)-binding Rossmann-fold domains"/>
    <property type="match status" value="1"/>
</dbReference>
<dbReference type="CDD" id="cd05327">
    <property type="entry name" value="retinol-DH_like_SDR_c_like"/>
    <property type="match status" value="1"/>
</dbReference>
<dbReference type="PANTHER" id="PTHR43157">
    <property type="entry name" value="PHOSPHATIDYLINOSITOL-GLYCAN BIOSYNTHESIS CLASS F PROTEIN-RELATED"/>
    <property type="match status" value="1"/>
</dbReference>
<organism evidence="3 4">
    <name type="scientific">Ignelater luminosus</name>
    <name type="common">Cucubano</name>
    <name type="synonym">Pyrophorus luminosus</name>
    <dbReference type="NCBI Taxonomy" id="2038154"/>
    <lineage>
        <taxon>Eukaryota</taxon>
        <taxon>Metazoa</taxon>
        <taxon>Ecdysozoa</taxon>
        <taxon>Arthropoda</taxon>
        <taxon>Hexapoda</taxon>
        <taxon>Insecta</taxon>
        <taxon>Pterygota</taxon>
        <taxon>Neoptera</taxon>
        <taxon>Endopterygota</taxon>
        <taxon>Coleoptera</taxon>
        <taxon>Polyphaga</taxon>
        <taxon>Elateriformia</taxon>
        <taxon>Elateroidea</taxon>
        <taxon>Elateridae</taxon>
        <taxon>Agrypninae</taxon>
        <taxon>Pyrophorini</taxon>
        <taxon>Ignelater</taxon>
    </lineage>
</organism>
<comment type="similarity">
    <text evidence="2">Belongs to the short-chain dehydrogenases/reductases (SDR) family.</text>
</comment>
<reference evidence="3" key="1">
    <citation type="submission" date="2019-08" db="EMBL/GenBank/DDBJ databases">
        <title>The genome of the North American firefly Photinus pyralis.</title>
        <authorList>
            <consortium name="Photinus pyralis genome working group"/>
            <person name="Fallon T.R."/>
            <person name="Sander Lower S.E."/>
            <person name="Weng J.-K."/>
        </authorList>
    </citation>
    <scope>NUCLEOTIDE SEQUENCE</scope>
    <source>
        <strain evidence="3">TRF0915ILg1</strain>
        <tissue evidence="3">Whole body</tissue>
    </source>
</reference>
<dbReference type="PRINTS" id="PR00080">
    <property type="entry name" value="SDRFAMILY"/>
</dbReference>
<comment type="caution">
    <text evidence="3">The sequence shown here is derived from an EMBL/GenBank/DDBJ whole genome shotgun (WGS) entry which is preliminary data.</text>
</comment>
<proteinExistence type="inferred from homology"/>
<dbReference type="OrthoDB" id="191139at2759"/>
<evidence type="ECO:0000256" key="2">
    <source>
        <dbReference type="RuleBase" id="RU000363"/>
    </source>
</evidence>
<evidence type="ECO:0000256" key="1">
    <source>
        <dbReference type="ARBA" id="ARBA00023002"/>
    </source>
</evidence>
<dbReference type="PRINTS" id="PR00081">
    <property type="entry name" value="GDHRDH"/>
</dbReference>
<gene>
    <name evidence="3" type="ORF">ILUMI_06528</name>
</gene>
<dbReference type="EMBL" id="VTPC01002704">
    <property type="protein sequence ID" value="KAF2899646.1"/>
    <property type="molecule type" value="Genomic_DNA"/>
</dbReference>
<evidence type="ECO:0000313" key="3">
    <source>
        <dbReference type="EMBL" id="KAF2899646.1"/>
    </source>
</evidence>
<accession>A0A8K0DA31</accession>
<name>A0A8K0DA31_IGNLU</name>
<dbReference type="GO" id="GO:0016491">
    <property type="term" value="F:oxidoreductase activity"/>
    <property type="evidence" value="ECO:0007669"/>
    <property type="project" value="UniProtKB-KW"/>
</dbReference>
<keyword evidence="4" id="KW-1185">Reference proteome</keyword>
<dbReference type="Gene3D" id="3.40.50.720">
    <property type="entry name" value="NAD(P)-binding Rossmann-like Domain"/>
    <property type="match status" value="1"/>
</dbReference>
<dbReference type="PANTHER" id="PTHR43157:SF31">
    <property type="entry name" value="PHOSPHATIDYLINOSITOL-GLYCAN BIOSYNTHESIS CLASS F PROTEIN"/>
    <property type="match status" value="1"/>
</dbReference>
<dbReference type="AlphaFoldDB" id="A0A8K0DA31"/>
<protein>
    <submittedName>
        <fullName evidence="3">Uncharacterized protein</fullName>
    </submittedName>
</protein>
<evidence type="ECO:0000313" key="4">
    <source>
        <dbReference type="Proteomes" id="UP000801492"/>
    </source>
</evidence>
<keyword evidence="1" id="KW-0560">Oxidoreductase</keyword>
<dbReference type="InterPro" id="IPR036291">
    <property type="entry name" value="NAD(P)-bd_dom_sf"/>
</dbReference>
<dbReference type="Proteomes" id="UP000801492">
    <property type="component" value="Unassembled WGS sequence"/>
</dbReference>
<sequence>MVFCLPGFILVIILLLILKIFQKFSTAWDHSQTCLVGKTAIVTGANTGIGYHTALDFAKRGARVILACRNKEKAEKAKHKIIEQTGNSNVTIGVVDFASLASVRAFVRQIKETEDRLDILVNNAGALSIPNCTTDDGLNLLMQTNYFGPTLLTLLLIDLLKKSTPSRIVNVSSIGGHLPKLDSNDLNAWPRMGIDLFSRGVNYGNSKLCTTLFTNELARRLSGSGVTVNSLHPGFVKTEITRGIPYILKVISDVFLDLFFKSPEEGAQTSIYVAVSKDIEGVTGEYFENCKIAWLPPMSQLARDEKLARKVWDKTEKYINLTAEEKRLL</sequence>